<dbReference type="PANTHER" id="PTHR34354">
    <property type="entry name" value="NADPH-DEPENDENT 7-CYANO-7-DEAZAGUANINE REDUCTASE"/>
    <property type="match status" value="1"/>
</dbReference>
<protein>
    <recommendedName>
        <fullName evidence="1">NADPH-dependent 7-cyano-7-deazaguanine reductase N-terminal domain-containing protein</fullName>
    </recommendedName>
</protein>
<proteinExistence type="predicted"/>
<feature type="domain" description="NADPH-dependent 7-cyano-7-deazaguanine reductase N-terminal" evidence="1">
    <location>
        <begin position="14"/>
        <end position="124"/>
    </location>
</feature>
<evidence type="ECO:0000313" key="2">
    <source>
        <dbReference type="EMBL" id="SVB49356.1"/>
    </source>
</evidence>
<dbReference type="Pfam" id="PF14819">
    <property type="entry name" value="QueF_N"/>
    <property type="match status" value="1"/>
</dbReference>
<dbReference type="InterPro" id="IPR029139">
    <property type="entry name" value="QueF_N"/>
</dbReference>
<dbReference type="Gene3D" id="3.30.1130.10">
    <property type="match status" value="2"/>
</dbReference>
<dbReference type="AlphaFoldDB" id="A0A382EEZ6"/>
<dbReference type="InterPro" id="IPR043133">
    <property type="entry name" value="GTP-CH-I_C/QueF"/>
</dbReference>
<dbReference type="GO" id="GO:0008616">
    <property type="term" value="P:tRNA queuosine(34) biosynthetic process"/>
    <property type="evidence" value="ECO:0007669"/>
    <property type="project" value="InterPro"/>
</dbReference>
<sequence>MDLDKLPLGKKITYPEKYDPSLLVGISREESRNRSGVTLEPNSFYGLDSWTAYELSWLNLEGVPKNAVLYASYESSSKSFIESKSLKLYLNSLNNKKFNSLGDLLELIKHDLEQCVSSEVEIEIRNTPKDFVKESKSIDLVEINSEEGVEEDVPWVSADEASEEISCSVFRSLCPVTGQPDWATIRVTYSGKLINYQKLFSYLLSFRNFQAFHEECVEKIFSDLKKFCAPNELTVSANFLRRGGIELNPVRSTLEAFNKEVLRETKQ</sequence>
<reference evidence="2" key="1">
    <citation type="submission" date="2018-05" db="EMBL/GenBank/DDBJ databases">
        <authorList>
            <person name="Lanie J.A."/>
            <person name="Ng W.-L."/>
            <person name="Kazmierczak K.M."/>
            <person name="Andrzejewski T.M."/>
            <person name="Davidsen T.M."/>
            <person name="Wayne K.J."/>
            <person name="Tettelin H."/>
            <person name="Glass J.I."/>
            <person name="Rusch D."/>
            <person name="Podicherti R."/>
            <person name="Tsui H.-C.T."/>
            <person name="Winkler M.E."/>
        </authorList>
    </citation>
    <scope>NUCLEOTIDE SEQUENCE</scope>
</reference>
<dbReference type="PANTHER" id="PTHR34354:SF1">
    <property type="entry name" value="NADPH-DEPENDENT 7-CYANO-7-DEAZAGUANINE REDUCTASE"/>
    <property type="match status" value="1"/>
</dbReference>
<accession>A0A382EEZ6</accession>
<organism evidence="2">
    <name type="scientific">marine metagenome</name>
    <dbReference type="NCBI Taxonomy" id="408172"/>
    <lineage>
        <taxon>unclassified sequences</taxon>
        <taxon>metagenomes</taxon>
        <taxon>ecological metagenomes</taxon>
    </lineage>
</organism>
<dbReference type="Pfam" id="PF14489">
    <property type="entry name" value="QueF"/>
    <property type="match status" value="1"/>
</dbReference>
<dbReference type="InterPro" id="IPR029500">
    <property type="entry name" value="QueF"/>
</dbReference>
<evidence type="ECO:0000259" key="1">
    <source>
        <dbReference type="Pfam" id="PF14819"/>
    </source>
</evidence>
<dbReference type="GO" id="GO:0033739">
    <property type="term" value="F:preQ1 synthase activity"/>
    <property type="evidence" value="ECO:0007669"/>
    <property type="project" value="InterPro"/>
</dbReference>
<dbReference type="SUPFAM" id="SSF55620">
    <property type="entry name" value="Tetrahydrobiopterin biosynthesis enzymes-like"/>
    <property type="match status" value="1"/>
</dbReference>
<dbReference type="InterPro" id="IPR050084">
    <property type="entry name" value="NADPH_dep_7-cyano-7-deazaG_red"/>
</dbReference>
<gene>
    <name evidence="2" type="ORF">METZ01_LOCUS202210</name>
</gene>
<name>A0A382EEZ6_9ZZZZ</name>
<dbReference type="EMBL" id="UINC01044213">
    <property type="protein sequence ID" value="SVB49356.1"/>
    <property type="molecule type" value="Genomic_DNA"/>
</dbReference>